<feature type="domain" description="J" evidence="2">
    <location>
        <begin position="131"/>
        <end position="197"/>
    </location>
</feature>
<gene>
    <name evidence="3" type="ORF">CCS01_25235</name>
</gene>
<protein>
    <submittedName>
        <fullName evidence="3">Molecular chaperone DnaJ</fullName>
    </submittedName>
</protein>
<feature type="compositionally biased region" description="Low complexity" evidence="1">
    <location>
        <begin position="9"/>
        <end position="21"/>
    </location>
</feature>
<comment type="caution">
    <text evidence="3">The sequence shown here is derived from an EMBL/GenBank/DDBJ whole genome shotgun (WGS) entry which is preliminary data.</text>
</comment>
<dbReference type="Proteomes" id="UP000239724">
    <property type="component" value="Unassembled WGS sequence"/>
</dbReference>
<dbReference type="SUPFAM" id="SSF46565">
    <property type="entry name" value="Chaperone J-domain"/>
    <property type="match status" value="1"/>
</dbReference>
<dbReference type="CDD" id="cd06257">
    <property type="entry name" value="DnaJ"/>
    <property type="match status" value="1"/>
</dbReference>
<dbReference type="Gene3D" id="1.10.287.110">
    <property type="entry name" value="DnaJ domain"/>
    <property type="match status" value="1"/>
</dbReference>
<feature type="region of interest" description="Disordered" evidence="1">
    <location>
        <begin position="1"/>
        <end position="25"/>
    </location>
</feature>
<organism evidence="3 4">
    <name type="scientific">Rhodopila globiformis</name>
    <name type="common">Rhodopseudomonas globiformis</name>
    <dbReference type="NCBI Taxonomy" id="1071"/>
    <lineage>
        <taxon>Bacteria</taxon>
        <taxon>Pseudomonadati</taxon>
        <taxon>Pseudomonadota</taxon>
        <taxon>Alphaproteobacteria</taxon>
        <taxon>Acetobacterales</taxon>
        <taxon>Acetobacteraceae</taxon>
        <taxon>Rhodopila</taxon>
    </lineage>
</organism>
<dbReference type="RefSeq" id="WP_104521587.1">
    <property type="nucleotide sequence ID" value="NZ_NHRY01000248.1"/>
</dbReference>
<proteinExistence type="predicted"/>
<evidence type="ECO:0000256" key="1">
    <source>
        <dbReference type="SAM" id="MobiDB-lite"/>
    </source>
</evidence>
<dbReference type="AlphaFoldDB" id="A0A2S6N0J1"/>
<sequence>MMRRPPRPRAYAPDPAAPGRACDSPDCPAAGEYRAPKSRTHLNDYYWFCLAHVRAYNAGWDYYKGMSPSEVEAELRADTSWQRPTWPLGHGGGTTAWDDDMLRDPLHVLAAGRANQAGRRDPQKPPSELREPLATLGLSWPVTLDVVKSRYKELAKRHHPDANGGSRDAEERLKTINLAYAALRSRLGNTARMAATG</sequence>
<dbReference type="Pfam" id="PF00226">
    <property type="entry name" value="DnaJ"/>
    <property type="match status" value="1"/>
</dbReference>
<dbReference type="InterPro" id="IPR036869">
    <property type="entry name" value="J_dom_sf"/>
</dbReference>
<dbReference type="PROSITE" id="PS50076">
    <property type="entry name" value="DNAJ_2"/>
    <property type="match status" value="1"/>
</dbReference>
<evidence type="ECO:0000259" key="2">
    <source>
        <dbReference type="PROSITE" id="PS50076"/>
    </source>
</evidence>
<accession>A0A2S6N0J1</accession>
<reference evidence="3 4" key="1">
    <citation type="journal article" date="2018" name="Arch. Microbiol.">
        <title>New insights into the metabolic potential of the phototrophic purple bacterium Rhodopila globiformis DSM 161(T) from its draft genome sequence and evidence for a vanadium-dependent nitrogenase.</title>
        <authorList>
            <person name="Imhoff J.F."/>
            <person name="Rahn T."/>
            <person name="Kunzel S."/>
            <person name="Neulinger S.C."/>
        </authorList>
    </citation>
    <scope>NUCLEOTIDE SEQUENCE [LARGE SCALE GENOMIC DNA]</scope>
    <source>
        <strain evidence="3 4">DSM 161</strain>
    </source>
</reference>
<dbReference type="InterPro" id="IPR001623">
    <property type="entry name" value="DnaJ_domain"/>
</dbReference>
<dbReference type="SMART" id="SM00271">
    <property type="entry name" value="DnaJ"/>
    <property type="match status" value="1"/>
</dbReference>
<evidence type="ECO:0000313" key="4">
    <source>
        <dbReference type="Proteomes" id="UP000239724"/>
    </source>
</evidence>
<evidence type="ECO:0000313" key="3">
    <source>
        <dbReference type="EMBL" id="PPQ28147.1"/>
    </source>
</evidence>
<dbReference type="PRINTS" id="PR00625">
    <property type="entry name" value="JDOMAIN"/>
</dbReference>
<name>A0A2S6N0J1_RHOGL</name>
<dbReference type="EMBL" id="NHRY01000248">
    <property type="protein sequence ID" value="PPQ28147.1"/>
    <property type="molecule type" value="Genomic_DNA"/>
</dbReference>
<dbReference type="OrthoDB" id="9786294at2"/>
<keyword evidence="4" id="KW-1185">Reference proteome</keyword>